<gene>
    <name evidence="3" type="ORF">PG999_013223</name>
</gene>
<evidence type="ECO:0000256" key="2">
    <source>
        <dbReference type="SAM" id="SignalP"/>
    </source>
</evidence>
<proteinExistence type="predicted"/>
<reference evidence="3 4" key="1">
    <citation type="submission" date="2023-01" db="EMBL/GenBank/DDBJ databases">
        <title>Analysis of 21 Apiospora genomes using comparative genomics revels a genus with tremendous synthesis potential of carbohydrate active enzymes and secondary metabolites.</title>
        <authorList>
            <person name="Sorensen T."/>
        </authorList>
    </citation>
    <scope>NUCLEOTIDE SEQUENCE [LARGE SCALE GENOMIC DNA]</scope>
    <source>
        <strain evidence="3 4">CBS 117206</strain>
    </source>
</reference>
<evidence type="ECO:0000313" key="3">
    <source>
        <dbReference type="EMBL" id="KAK8097279.1"/>
    </source>
</evidence>
<dbReference type="AlphaFoldDB" id="A0AAW0QBU7"/>
<feature type="signal peptide" evidence="2">
    <location>
        <begin position="1"/>
        <end position="23"/>
    </location>
</feature>
<feature type="compositionally biased region" description="Polar residues" evidence="1">
    <location>
        <begin position="259"/>
        <end position="270"/>
    </location>
</feature>
<comment type="caution">
    <text evidence="3">The sequence shown here is derived from an EMBL/GenBank/DDBJ whole genome shotgun (WGS) entry which is preliminary data.</text>
</comment>
<name>A0AAW0QBU7_9PEZI</name>
<protein>
    <submittedName>
        <fullName evidence="3">Uncharacterized protein</fullName>
    </submittedName>
</protein>
<evidence type="ECO:0000256" key="1">
    <source>
        <dbReference type="SAM" id="MobiDB-lite"/>
    </source>
</evidence>
<feature type="chain" id="PRO_5043340043" evidence="2">
    <location>
        <begin position="24"/>
        <end position="354"/>
    </location>
</feature>
<dbReference type="Proteomes" id="UP001392437">
    <property type="component" value="Unassembled WGS sequence"/>
</dbReference>
<keyword evidence="2" id="KW-0732">Signal</keyword>
<dbReference type="EMBL" id="JAQQWP010000010">
    <property type="protein sequence ID" value="KAK8097279.1"/>
    <property type="molecule type" value="Genomic_DNA"/>
</dbReference>
<sequence length="354" mass="38649">MAVHTGLCHFLLFVISTAGLAAAKTNIWAALSKPALRPNFDDFQPILASALPDTHYTIAQCVFLPSSVNRGSPKSAAGHPSALLTRVEEYRASGWIPSDCKGYAIDHNVKAEDFITFQVQYADCSDPWIMCYHKDSETSMDNIAIQFGRIPIQMREWVKHVVTIPDSTGWAYMDGANTIYMKPSDKMQTTMVHETAHAVDLNGGYNGSVLSGSDVWTSNYALDSHVPDPYSRTDTVEDIAQNTVVAVLNENVPGPNGGSRPSSQIGRCTSTSARNSQYATIITQARNTGRGNSMLVPGQNVACAHRMPNSEPVSLNVLARVFSWGRPDVSLSSHIKAIKAPIRRRGPTNCSLHW</sequence>
<keyword evidence="4" id="KW-1185">Reference proteome</keyword>
<feature type="region of interest" description="Disordered" evidence="1">
    <location>
        <begin position="250"/>
        <end position="270"/>
    </location>
</feature>
<evidence type="ECO:0000313" key="4">
    <source>
        <dbReference type="Proteomes" id="UP001392437"/>
    </source>
</evidence>
<accession>A0AAW0QBU7</accession>
<organism evidence="3 4">
    <name type="scientific">Apiospora kogelbergensis</name>
    <dbReference type="NCBI Taxonomy" id="1337665"/>
    <lineage>
        <taxon>Eukaryota</taxon>
        <taxon>Fungi</taxon>
        <taxon>Dikarya</taxon>
        <taxon>Ascomycota</taxon>
        <taxon>Pezizomycotina</taxon>
        <taxon>Sordariomycetes</taxon>
        <taxon>Xylariomycetidae</taxon>
        <taxon>Amphisphaeriales</taxon>
        <taxon>Apiosporaceae</taxon>
        <taxon>Apiospora</taxon>
    </lineage>
</organism>